<proteinExistence type="predicted"/>
<name>A0A9D1H463_9FIRM</name>
<protein>
    <submittedName>
        <fullName evidence="2">NusG domain II-containing protein</fullName>
    </submittedName>
</protein>
<reference evidence="2" key="1">
    <citation type="submission" date="2020-10" db="EMBL/GenBank/DDBJ databases">
        <authorList>
            <person name="Gilroy R."/>
        </authorList>
    </citation>
    <scope>NUCLEOTIDE SEQUENCE</scope>
    <source>
        <strain evidence="2">CHK181-108</strain>
    </source>
</reference>
<dbReference type="Pfam" id="PF07009">
    <property type="entry name" value="NusG_II"/>
    <property type="match status" value="1"/>
</dbReference>
<evidence type="ECO:0000256" key="1">
    <source>
        <dbReference type="SAM" id="SignalP"/>
    </source>
</evidence>
<dbReference type="EMBL" id="DVLU01000053">
    <property type="protein sequence ID" value="HIT85347.1"/>
    <property type="molecule type" value="Genomic_DNA"/>
</dbReference>
<dbReference type="InterPro" id="IPR038690">
    <property type="entry name" value="NusG_2_sf"/>
</dbReference>
<evidence type="ECO:0000313" key="3">
    <source>
        <dbReference type="Proteomes" id="UP000824165"/>
    </source>
</evidence>
<feature type="signal peptide" evidence="1">
    <location>
        <begin position="1"/>
        <end position="23"/>
    </location>
</feature>
<sequence length="122" mass="12741">MKNKLRVCAAAAAAAAAAAGAGAYMALDPALSEKSVVRIMSNGEEFAVIDLAEYTDGRSTVITVPSPYNGGENTLEIKDGTVRVIEATCPDKICIEQGRRGIGCKNPAPITCLPNRMTVTPE</sequence>
<comment type="caution">
    <text evidence="2">The sequence shown here is derived from an EMBL/GenBank/DDBJ whole genome shotgun (WGS) entry which is preliminary data.</text>
</comment>
<feature type="chain" id="PRO_5038866190" evidence="1">
    <location>
        <begin position="24"/>
        <end position="122"/>
    </location>
</feature>
<dbReference type="Gene3D" id="2.60.320.10">
    <property type="entry name" value="N-utilization substance G protein NusG, insert domain"/>
    <property type="match status" value="1"/>
</dbReference>
<evidence type="ECO:0000313" key="2">
    <source>
        <dbReference type="EMBL" id="HIT85347.1"/>
    </source>
</evidence>
<dbReference type="AlphaFoldDB" id="A0A9D1H463"/>
<keyword evidence="1" id="KW-0732">Signal</keyword>
<organism evidence="2 3">
    <name type="scientific">Candidatus Ornithomonoglobus intestinigallinarum</name>
    <dbReference type="NCBI Taxonomy" id="2840894"/>
    <lineage>
        <taxon>Bacteria</taxon>
        <taxon>Bacillati</taxon>
        <taxon>Bacillota</taxon>
        <taxon>Clostridia</taxon>
        <taxon>Candidatus Ornithomonoglobus</taxon>
    </lineage>
</organism>
<accession>A0A9D1H463</accession>
<gene>
    <name evidence="2" type="ORF">IAA60_05520</name>
</gene>
<reference evidence="2" key="2">
    <citation type="journal article" date="2021" name="PeerJ">
        <title>Extensive microbial diversity within the chicken gut microbiome revealed by metagenomics and culture.</title>
        <authorList>
            <person name="Gilroy R."/>
            <person name="Ravi A."/>
            <person name="Getino M."/>
            <person name="Pursley I."/>
            <person name="Horton D.L."/>
            <person name="Alikhan N.F."/>
            <person name="Baker D."/>
            <person name="Gharbi K."/>
            <person name="Hall N."/>
            <person name="Watson M."/>
            <person name="Adriaenssens E.M."/>
            <person name="Foster-Nyarko E."/>
            <person name="Jarju S."/>
            <person name="Secka A."/>
            <person name="Antonio M."/>
            <person name="Oren A."/>
            <person name="Chaudhuri R.R."/>
            <person name="La Ragione R."/>
            <person name="Hildebrand F."/>
            <person name="Pallen M.J."/>
        </authorList>
    </citation>
    <scope>NUCLEOTIDE SEQUENCE</scope>
    <source>
        <strain evidence="2">CHK181-108</strain>
    </source>
</reference>
<dbReference type="Proteomes" id="UP000824165">
    <property type="component" value="Unassembled WGS sequence"/>
</dbReference>